<sequence length="607" mass="68290">MLENLISLEGDSDFNLQAQLRQQIVDLVSKALIPPGKRLPSSRKLADHLGIARNTAVLAYQQLIDEGYLVSRERSGIYVNEAMLVDLPTQLADRIPNPAAGTFWRERLTHYCALDDVFVTPPNWQDYPFPFLEGEFDQSLFPVAEWREASRLSLGVREIHDWSKARGDADDPLLIEQIRTKILPRRGISARSDEILITNGAQQGLSLLAQLLFTDTTRVAVEEPGYPDFRSLVQREGAKLQFIPVDHHGVQTAKNDGSAHYVYVTPSHQVPTTVTLSSERRVELLAQASQFDQVIIEDDFDSETNFLGNPHAAIKSLDTEGRVIYLGSLSKTLSAGLRLGFMIAPPELIRAVREQRRLMSRFPAANNQRTAALFLSLGHFDATTRRLQKIFKDRWIELRNALNYYLTKAVFTMQSEGGTCCWVQGPPGLHVDDLCREADKRGILIEPVGHFYGAQTDLPPCFRLGVSSLPLEKIRPGIAKLAELIKSLSSPPEDALDVDLASWLTSAPLTEALSGARLLTKTVYGQPLTIDLFADGRMVGYAGFANEEQDEGRWWVADDQFHRQWNLWSFGEPRSFYTVIEQEQIRWYGSDRSFIDSGIIRTHESRA</sequence>
<feature type="domain" description="HTH gntR-type" evidence="6">
    <location>
        <begin position="14"/>
        <end position="82"/>
    </location>
</feature>
<dbReference type="InterPro" id="IPR036388">
    <property type="entry name" value="WH-like_DNA-bd_sf"/>
</dbReference>
<dbReference type="InterPro" id="IPR036390">
    <property type="entry name" value="WH_DNA-bd_sf"/>
</dbReference>
<proteinExistence type="inferred from homology"/>
<dbReference type="CDD" id="cd00609">
    <property type="entry name" value="AAT_like"/>
    <property type="match status" value="1"/>
</dbReference>
<dbReference type="Gene3D" id="1.10.10.10">
    <property type="entry name" value="Winged helix-like DNA-binding domain superfamily/Winged helix DNA-binding domain"/>
    <property type="match status" value="1"/>
</dbReference>
<dbReference type="InterPro" id="IPR000524">
    <property type="entry name" value="Tscrpt_reg_HTH_GntR"/>
</dbReference>
<dbReference type="SUPFAM" id="SSF46785">
    <property type="entry name" value="Winged helix' DNA-binding domain"/>
    <property type="match status" value="1"/>
</dbReference>
<dbReference type="SUPFAM" id="SSF53383">
    <property type="entry name" value="PLP-dependent transferases"/>
    <property type="match status" value="1"/>
</dbReference>
<comment type="similarity">
    <text evidence="1">In the C-terminal section; belongs to the class-I pyridoxal-phosphate-dependent aminotransferase family.</text>
</comment>
<dbReference type="EMBL" id="JBHSCX010000002">
    <property type="protein sequence ID" value="MFC4360879.1"/>
    <property type="molecule type" value="Genomic_DNA"/>
</dbReference>
<dbReference type="InterPro" id="IPR051446">
    <property type="entry name" value="HTH_trans_reg/aminotransferase"/>
</dbReference>
<dbReference type="SMART" id="SM00345">
    <property type="entry name" value="HTH_GNTR"/>
    <property type="match status" value="1"/>
</dbReference>
<dbReference type="RefSeq" id="WP_290261796.1">
    <property type="nucleotide sequence ID" value="NZ_JAUFQG010000004.1"/>
</dbReference>
<name>A0ABV8V1J8_9GAMM</name>
<dbReference type="CDD" id="cd07377">
    <property type="entry name" value="WHTH_GntR"/>
    <property type="match status" value="1"/>
</dbReference>
<evidence type="ECO:0000313" key="8">
    <source>
        <dbReference type="Proteomes" id="UP001595840"/>
    </source>
</evidence>
<evidence type="ECO:0000256" key="1">
    <source>
        <dbReference type="ARBA" id="ARBA00005384"/>
    </source>
</evidence>
<dbReference type="InterPro" id="IPR004839">
    <property type="entry name" value="Aminotransferase_I/II_large"/>
</dbReference>
<keyword evidence="4" id="KW-0238">DNA-binding</keyword>
<dbReference type="GO" id="GO:0008483">
    <property type="term" value="F:transaminase activity"/>
    <property type="evidence" value="ECO:0007669"/>
    <property type="project" value="UniProtKB-KW"/>
</dbReference>
<dbReference type="Gene3D" id="3.40.640.10">
    <property type="entry name" value="Type I PLP-dependent aspartate aminotransferase-like (Major domain)"/>
    <property type="match status" value="1"/>
</dbReference>
<evidence type="ECO:0000313" key="7">
    <source>
        <dbReference type="EMBL" id="MFC4360879.1"/>
    </source>
</evidence>
<organism evidence="7 8">
    <name type="scientific">Simiduia curdlanivorans</name>
    <dbReference type="NCBI Taxonomy" id="1492769"/>
    <lineage>
        <taxon>Bacteria</taxon>
        <taxon>Pseudomonadati</taxon>
        <taxon>Pseudomonadota</taxon>
        <taxon>Gammaproteobacteria</taxon>
        <taxon>Cellvibrionales</taxon>
        <taxon>Cellvibrionaceae</taxon>
        <taxon>Simiduia</taxon>
    </lineage>
</organism>
<accession>A0ABV8V1J8</accession>
<gene>
    <name evidence="7" type="ORF">ACFOX3_01125</name>
</gene>
<evidence type="ECO:0000256" key="3">
    <source>
        <dbReference type="ARBA" id="ARBA00023015"/>
    </source>
</evidence>
<protein>
    <submittedName>
        <fullName evidence="7">PLP-dependent aminotransferase family protein</fullName>
    </submittedName>
</protein>
<evidence type="ECO:0000259" key="6">
    <source>
        <dbReference type="PROSITE" id="PS50949"/>
    </source>
</evidence>
<keyword evidence="8" id="KW-1185">Reference proteome</keyword>
<reference evidence="8" key="1">
    <citation type="journal article" date="2019" name="Int. J. Syst. Evol. Microbiol.">
        <title>The Global Catalogue of Microorganisms (GCM) 10K type strain sequencing project: providing services to taxonomists for standard genome sequencing and annotation.</title>
        <authorList>
            <consortium name="The Broad Institute Genomics Platform"/>
            <consortium name="The Broad Institute Genome Sequencing Center for Infectious Disease"/>
            <person name="Wu L."/>
            <person name="Ma J."/>
        </authorList>
    </citation>
    <scope>NUCLEOTIDE SEQUENCE [LARGE SCALE GENOMIC DNA]</scope>
    <source>
        <strain evidence="8">CECT 8570</strain>
    </source>
</reference>
<dbReference type="InterPro" id="IPR015421">
    <property type="entry name" value="PyrdxlP-dep_Trfase_major"/>
</dbReference>
<keyword evidence="5" id="KW-0804">Transcription</keyword>
<dbReference type="Pfam" id="PF00392">
    <property type="entry name" value="GntR"/>
    <property type="match status" value="1"/>
</dbReference>
<dbReference type="InterPro" id="IPR015424">
    <property type="entry name" value="PyrdxlP-dep_Trfase"/>
</dbReference>
<comment type="caution">
    <text evidence="7">The sequence shown here is derived from an EMBL/GenBank/DDBJ whole genome shotgun (WGS) entry which is preliminary data.</text>
</comment>
<evidence type="ECO:0000256" key="4">
    <source>
        <dbReference type="ARBA" id="ARBA00023125"/>
    </source>
</evidence>
<dbReference type="PANTHER" id="PTHR46577:SF1">
    <property type="entry name" value="HTH-TYPE TRANSCRIPTIONAL REGULATORY PROTEIN GABR"/>
    <property type="match status" value="1"/>
</dbReference>
<evidence type="ECO:0000256" key="5">
    <source>
        <dbReference type="ARBA" id="ARBA00023163"/>
    </source>
</evidence>
<dbReference type="PROSITE" id="PS50949">
    <property type="entry name" value="HTH_GNTR"/>
    <property type="match status" value="1"/>
</dbReference>
<keyword evidence="3" id="KW-0805">Transcription regulation</keyword>
<keyword evidence="7" id="KW-0032">Aminotransferase</keyword>
<dbReference type="Pfam" id="PF00155">
    <property type="entry name" value="Aminotran_1_2"/>
    <property type="match status" value="1"/>
</dbReference>
<keyword evidence="2" id="KW-0663">Pyridoxal phosphate</keyword>
<dbReference type="Proteomes" id="UP001595840">
    <property type="component" value="Unassembled WGS sequence"/>
</dbReference>
<keyword evidence="7" id="KW-0808">Transferase</keyword>
<evidence type="ECO:0000256" key="2">
    <source>
        <dbReference type="ARBA" id="ARBA00022898"/>
    </source>
</evidence>
<dbReference type="PANTHER" id="PTHR46577">
    <property type="entry name" value="HTH-TYPE TRANSCRIPTIONAL REGULATORY PROTEIN GABR"/>
    <property type="match status" value="1"/>
</dbReference>